<name>A0A9E9LYN5_9BURK</name>
<sequence length="66" mass="7648">MIHAVFLYEQMAIWQEDVPINLLGRIDTKQSAAKPFCPKSLRCIEKYELDGGLHHLRPDFPLRLAL</sequence>
<dbReference type="AlphaFoldDB" id="A0A9E9LYN5"/>
<dbReference type="RefSeq" id="WP_269308667.1">
    <property type="nucleotide sequence ID" value="NZ_CP098242.1"/>
</dbReference>
<accession>A0A9E9LYN5</accession>
<proteinExistence type="predicted"/>
<dbReference type="KEGG" id="ovb:NB640_10585"/>
<keyword evidence="2" id="KW-1185">Reference proteome</keyword>
<organism evidence="1 2">
    <name type="scientific">Oxalobacter vibrioformis</name>
    <dbReference type="NCBI Taxonomy" id="933080"/>
    <lineage>
        <taxon>Bacteria</taxon>
        <taxon>Pseudomonadati</taxon>
        <taxon>Pseudomonadota</taxon>
        <taxon>Betaproteobacteria</taxon>
        <taxon>Burkholderiales</taxon>
        <taxon>Oxalobacteraceae</taxon>
        <taxon>Oxalobacter</taxon>
    </lineage>
</organism>
<evidence type="ECO:0000313" key="1">
    <source>
        <dbReference type="EMBL" id="WAW09663.1"/>
    </source>
</evidence>
<reference evidence="1" key="1">
    <citation type="journal article" date="2022" name="Front. Microbiol.">
        <title>New perspectives on an old grouping: The genomic and phenotypic variability of Oxalobacter formigenes and the implications for calcium oxalate stone prevention.</title>
        <authorList>
            <person name="Chmiel J.A."/>
            <person name="Carr C."/>
            <person name="Stuivenberg G.A."/>
            <person name="Venema R."/>
            <person name="Chanyi R.M."/>
            <person name="Al K.F."/>
            <person name="Giguere D."/>
            <person name="Say H."/>
            <person name="Akouris P.P."/>
            <person name="Dominguez Romero S.A."/>
            <person name="Kwong A."/>
            <person name="Tai V."/>
            <person name="Koval S.F."/>
            <person name="Razvi H."/>
            <person name="Bjazevic J."/>
            <person name="Burton J.P."/>
        </authorList>
    </citation>
    <scope>NUCLEOTIDE SEQUENCE</scope>
    <source>
        <strain evidence="1">WoOx3</strain>
    </source>
</reference>
<gene>
    <name evidence="1" type="ORF">NB640_10585</name>
</gene>
<protein>
    <submittedName>
        <fullName evidence="1">Uncharacterized protein</fullName>
    </submittedName>
</protein>
<dbReference type="EMBL" id="CP098242">
    <property type="protein sequence ID" value="WAW09663.1"/>
    <property type="molecule type" value="Genomic_DNA"/>
</dbReference>
<dbReference type="Proteomes" id="UP001156215">
    <property type="component" value="Chromosome"/>
</dbReference>
<evidence type="ECO:0000313" key="2">
    <source>
        <dbReference type="Proteomes" id="UP001156215"/>
    </source>
</evidence>